<evidence type="ECO:0000313" key="3">
    <source>
        <dbReference type="Proteomes" id="UP000620559"/>
    </source>
</evidence>
<dbReference type="AlphaFoldDB" id="A0A8J7FCS6"/>
<evidence type="ECO:0000313" key="2">
    <source>
        <dbReference type="EMBL" id="MBE9213863.1"/>
    </source>
</evidence>
<reference evidence="2" key="1">
    <citation type="submission" date="2020-10" db="EMBL/GenBank/DDBJ databases">
        <authorList>
            <person name="Castelo-Branco R."/>
            <person name="Eusebio N."/>
            <person name="Adriana R."/>
            <person name="Vieira A."/>
            <person name="Brugerolle De Fraissinette N."/>
            <person name="Rezende De Castro R."/>
            <person name="Schneider M.P."/>
            <person name="Vasconcelos V."/>
            <person name="Leao P.N."/>
        </authorList>
    </citation>
    <scope>NUCLEOTIDE SEQUENCE</scope>
    <source>
        <strain evidence="2">LEGE 06105</strain>
    </source>
</reference>
<comment type="caution">
    <text evidence="2">The sequence shown here is derived from an EMBL/GenBank/DDBJ whole genome shotgun (WGS) entry which is preliminary data.</text>
</comment>
<feature type="compositionally biased region" description="Polar residues" evidence="1">
    <location>
        <begin position="161"/>
        <end position="181"/>
    </location>
</feature>
<dbReference type="Proteomes" id="UP000620559">
    <property type="component" value="Unassembled WGS sequence"/>
</dbReference>
<organism evidence="2 3">
    <name type="scientific">Plectonema cf. radiosum LEGE 06105</name>
    <dbReference type="NCBI Taxonomy" id="945769"/>
    <lineage>
        <taxon>Bacteria</taxon>
        <taxon>Bacillati</taxon>
        <taxon>Cyanobacteriota</taxon>
        <taxon>Cyanophyceae</taxon>
        <taxon>Oscillatoriophycideae</taxon>
        <taxon>Oscillatoriales</taxon>
        <taxon>Microcoleaceae</taxon>
        <taxon>Plectonema</taxon>
    </lineage>
</organism>
<feature type="region of interest" description="Disordered" evidence="1">
    <location>
        <begin position="161"/>
        <end position="183"/>
    </location>
</feature>
<dbReference type="RefSeq" id="WP_193921124.1">
    <property type="nucleotide sequence ID" value="NZ_JADEWL010000043.1"/>
</dbReference>
<name>A0A8J7FCS6_9CYAN</name>
<evidence type="ECO:0000256" key="1">
    <source>
        <dbReference type="SAM" id="MobiDB-lite"/>
    </source>
</evidence>
<sequence>MKQQHLGFFSQKIIKISLGTNVFIASSMALLVTSGCINKSPNEVQLEIQGIQREDSNGLYKLIGSTNLPESSRIAVTAVRYLRSTPANTEEIIDDDKNINRSILARQIVEVKQGKWQADLNLWQVAPNGNFQEVWQLDRNDKKLAPENEVSFIATFDPAAQLSSSDKQNSQQSTPQYQNLEGKSLRFTNEGEKYVQASQYRSIPLPVGKTVAPRLEPEDFNDGWGNRYQIQPQPQDSTPILPPLTKSQQTNFPLITSEFLR</sequence>
<proteinExistence type="predicted"/>
<keyword evidence="3" id="KW-1185">Reference proteome</keyword>
<protein>
    <submittedName>
        <fullName evidence="2">Uncharacterized protein</fullName>
    </submittedName>
</protein>
<dbReference type="EMBL" id="JADEWL010000043">
    <property type="protein sequence ID" value="MBE9213863.1"/>
    <property type="molecule type" value="Genomic_DNA"/>
</dbReference>
<gene>
    <name evidence="2" type="ORF">IQ247_14510</name>
</gene>
<feature type="region of interest" description="Disordered" evidence="1">
    <location>
        <begin position="212"/>
        <end position="247"/>
    </location>
</feature>
<feature type="compositionally biased region" description="Polar residues" evidence="1">
    <location>
        <begin position="228"/>
        <end position="238"/>
    </location>
</feature>
<accession>A0A8J7FCS6</accession>